<dbReference type="PANTHER" id="PTHR47442">
    <property type="entry name" value="MYND-TYPE ZINC FINGER PROTEIN MUB1"/>
    <property type="match status" value="1"/>
</dbReference>
<dbReference type="AlphaFoldDB" id="A0A642UZ32"/>
<evidence type="ECO:0000256" key="2">
    <source>
        <dbReference type="ARBA" id="ARBA00004141"/>
    </source>
</evidence>
<evidence type="ECO:0000256" key="11">
    <source>
        <dbReference type="ARBA" id="ARBA00022989"/>
    </source>
</evidence>
<keyword evidence="7 14" id="KW-0812">Transmembrane</keyword>
<feature type="repeat" description="Solcar" evidence="14">
    <location>
        <begin position="138"/>
        <end position="236"/>
    </location>
</feature>
<evidence type="ECO:0000256" key="7">
    <source>
        <dbReference type="ARBA" id="ARBA00022692"/>
    </source>
</evidence>
<organism evidence="17 18">
    <name type="scientific">Diutina rugosa</name>
    <name type="common">Yeast</name>
    <name type="synonym">Candida rugosa</name>
    <dbReference type="NCBI Taxonomy" id="5481"/>
    <lineage>
        <taxon>Eukaryota</taxon>
        <taxon>Fungi</taxon>
        <taxon>Dikarya</taxon>
        <taxon>Ascomycota</taxon>
        <taxon>Saccharomycotina</taxon>
        <taxon>Pichiomycetes</taxon>
        <taxon>Debaryomycetaceae</taxon>
        <taxon>Diutina</taxon>
    </lineage>
</organism>
<dbReference type="SUPFAM" id="SSF103506">
    <property type="entry name" value="Mitochondrial carrier"/>
    <property type="match status" value="1"/>
</dbReference>
<dbReference type="GeneID" id="54778930"/>
<keyword evidence="12 14" id="KW-0472">Membrane</keyword>
<keyword evidence="8" id="KW-0479">Metal-binding</keyword>
<evidence type="ECO:0000259" key="16">
    <source>
        <dbReference type="PROSITE" id="PS50865"/>
    </source>
</evidence>
<dbReference type="OrthoDB" id="5594178at2759"/>
<dbReference type="InterPro" id="IPR018108">
    <property type="entry name" value="MCP_transmembrane"/>
</dbReference>
<reference evidence="17 18" key="1">
    <citation type="submission" date="2019-07" db="EMBL/GenBank/DDBJ databases">
        <title>Genome assembly of two rare yeast pathogens: Diutina rugosa and Trichomonascus ciferrii.</title>
        <authorList>
            <person name="Mixao V."/>
            <person name="Saus E."/>
            <person name="Hansen A."/>
            <person name="Lass-Flor C."/>
            <person name="Gabaldon T."/>
        </authorList>
    </citation>
    <scope>NUCLEOTIDE SEQUENCE [LARGE SCALE GENOMIC DNA]</scope>
    <source>
        <strain evidence="17 18">CBS 613</strain>
    </source>
</reference>
<dbReference type="GO" id="GO:0005737">
    <property type="term" value="C:cytoplasm"/>
    <property type="evidence" value="ECO:0007669"/>
    <property type="project" value="UniProtKB-SubCell"/>
</dbReference>
<dbReference type="PROSITE" id="PS50920">
    <property type="entry name" value="SOLCAR"/>
    <property type="match status" value="3"/>
</dbReference>
<dbReference type="Pfam" id="PF01753">
    <property type="entry name" value="zf-MYND"/>
    <property type="match status" value="1"/>
</dbReference>
<name>A0A642UZ32_DIURU</name>
<dbReference type="InterPro" id="IPR002893">
    <property type="entry name" value="Znf_MYND"/>
</dbReference>
<dbReference type="Pfam" id="PF00153">
    <property type="entry name" value="Mito_carr"/>
    <property type="match status" value="3"/>
</dbReference>
<accession>A0A642UZ32</accession>
<dbReference type="Gene3D" id="1.50.40.10">
    <property type="entry name" value="Mitochondrial carrier domain"/>
    <property type="match status" value="1"/>
</dbReference>
<gene>
    <name evidence="17" type="ORF">DIURU_000277</name>
</gene>
<keyword evidence="6" id="KW-0963">Cytoplasm</keyword>
<comment type="similarity">
    <text evidence="4">Belongs to the MUB1/samB family.</text>
</comment>
<feature type="repeat" description="Solcar" evidence="14">
    <location>
        <begin position="26"/>
        <end position="120"/>
    </location>
</feature>
<keyword evidence="18" id="KW-1185">Reference proteome</keyword>
<dbReference type="EMBL" id="SWFT01000010">
    <property type="protein sequence ID" value="KAA8908180.1"/>
    <property type="molecule type" value="Genomic_DNA"/>
</dbReference>
<dbReference type="GO" id="GO:1990304">
    <property type="term" value="C:MUB1-RAD6-UBR2 ubiquitin ligase complex"/>
    <property type="evidence" value="ECO:0007669"/>
    <property type="project" value="TreeGrafter"/>
</dbReference>
<evidence type="ECO:0000256" key="14">
    <source>
        <dbReference type="PROSITE-ProRule" id="PRU00282"/>
    </source>
</evidence>
<dbReference type="GO" id="GO:0007163">
    <property type="term" value="P:establishment or maintenance of cell polarity"/>
    <property type="evidence" value="ECO:0007669"/>
    <property type="project" value="TreeGrafter"/>
</dbReference>
<evidence type="ECO:0000256" key="8">
    <source>
        <dbReference type="ARBA" id="ARBA00022723"/>
    </source>
</evidence>
<evidence type="ECO:0000256" key="5">
    <source>
        <dbReference type="ARBA" id="ARBA00021935"/>
    </source>
</evidence>
<evidence type="ECO:0000256" key="1">
    <source>
        <dbReference type="ARBA" id="ARBA00002238"/>
    </source>
</evidence>
<keyword evidence="9 13" id="KW-0863">Zinc-finger</keyword>
<evidence type="ECO:0000256" key="12">
    <source>
        <dbReference type="ARBA" id="ARBA00023136"/>
    </source>
</evidence>
<comment type="function">
    <text evidence="1">Mitochondrial transporter that mediates uptake of thiamine pyrophosphate (ThPP) into mitochondria.</text>
</comment>
<dbReference type="SUPFAM" id="SSF144232">
    <property type="entry name" value="HIT/MYND zinc finger-like"/>
    <property type="match status" value="1"/>
</dbReference>
<keyword evidence="10" id="KW-0862">Zinc</keyword>
<comment type="caution">
    <text evidence="17">The sequence shown here is derived from an EMBL/GenBank/DDBJ whole genome shotgun (WGS) entry which is preliminary data.</text>
</comment>
<dbReference type="GO" id="GO:0016020">
    <property type="term" value="C:membrane"/>
    <property type="evidence" value="ECO:0007669"/>
    <property type="project" value="UniProtKB-SubCell"/>
</dbReference>
<evidence type="ECO:0000313" key="17">
    <source>
        <dbReference type="EMBL" id="KAA8908180.1"/>
    </source>
</evidence>
<evidence type="ECO:0000256" key="13">
    <source>
        <dbReference type="PROSITE-ProRule" id="PRU00134"/>
    </source>
</evidence>
<feature type="region of interest" description="Disordered" evidence="15">
    <location>
        <begin position="992"/>
        <end position="1014"/>
    </location>
</feature>
<evidence type="ECO:0000256" key="10">
    <source>
        <dbReference type="ARBA" id="ARBA00022833"/>
    </source>
</evidence>
<proteinExistence type="inferred from homology"/>
<evidence type="ECO:0000256" key="4">
    <source>
        <dbReference type="ARBA" id="ARBA00010655"/>
    </source>
</evidence>
<dbReference type="GO" id="GO:0006511">
    <property type="term" value="P:ubiquitin-dependent protein catabolic process"/>
    <property type="evidence" value="ECO:0007669"/>
    <property type="project" value="TreeGrafter"/>
</dbReference>
<feature type="repeat" description="Solcar" evidence="14">
    <location>
        <begin position="247"/>
        <end position="332"/>
    </location>
</feature>
<evidence type="ECO:0000256" key="15">
    <source>
        <dbReference type="SAM" id="MobiDB-lite"/>
    </source>
</evidence>
<dbReference type="OMA" id="QANWKWS"/>
<dbReference type="InterPro" id="IPR023395">
    <property type="entry name" value="MCP_dom_sf"/>
</dbReference>
<evidence type="ECO:0000256" key="3">
    <source>
        <dbReference type="ARBA" id="ARBA00004496"/>
    </source>
</evidence>
<dbReference type="InterPro" id="IPR051664">
    <property type="entry name" value="MYND-type_zinc_finger"/>
</dbReference>
<dbReference type="VEuPathDB" id="FungiDB:DIURU_000277"/>
<dbReference type="PROSITE" id="PS50865">
    <property type="entry name" value="ZF_MYND_2"/>
    <property type="match status" value="1"/>
</dbReference>
<evidence type="ECO:0000313" key="18">
    <source>
        <dbReference type="Proteomes" id="UP000449547"/>
    </source>
</evidence>
<dbReference type="Proteomes" id="UP000449547">
    <property type="component" value="Unassembled WGS sequence"/>
</dbReference>
<comment type="subcellular location">
    <subcellularLocation>
        <location evidence="3">Cytoplasm</location>
    </subcellularLocation>
    <subcellularLocation>
        <location evidence="2">Membrane</location>
        <topology evidence="2">Multi-pass membrane protein</topology>
    </subcellularLocation>
</comment>
<evidence type="ECO:0000256" key="6">
    <source>
        <dbReference type="ARBA" id="ARBA00022490"/>
    </source>
</evidence>
<sequence>MSLSVKPSPTVSPAVQLKSKDNAENVSTLGGFIAGGMAACGAVTFTNPIELIKTRMQLQGELVKKGAEGARTYKNPLQALVVIYKNEGLKGLQQGLFCGYYYQICLNGCRIGLYEPSRYYLTKLFLPEQIKDDVPIPQNVPVNVAAGFVSGAAGAVLASPFFLIKTRMQSYNKAAASSGNSAVGQQTYYKNAWDGIRSIYRTEGFRGLYRGVDAAVLRTGAGSMAQLPIYNYTKRFLLNKNLITEENKVPLHFVSSSMAGLGVAVVMNPWDVILTRVYNQKGNLYKGPIDCFAKTVRSEGVMALYKGFWAQLFRIWPHTILTLMFMEQSMKFMVHVENQCLPENTSLYRVCALFHIVPYMRDSNFRAVATNKASLTITSSMYDRRALDVPSDKPLVNSLNYLTYLVSSSPKVRETLANDGGIERLIEILHECHNSTFNSEDTIFNADKKVLVGWKWTLAFQCLVLVGTRGTEKIRQKVVSAGILPIIATVLDNYLSLNEQLWKHNPAATPTLPPGSSIESNSRPVVPSEFSLANLELPMNLAPAAAAAAAEPSVMPCSKTFDLCGDFGSRLTCDDYDSLSVKQLLKLIGLNDTSYTSDIRRRYLIAIILKKLHESKEADPLDIDAIPHHEYSMDVHLQFLCDLYLETAGQSTSVSPEHGPGSIPRNNNHVAASKMAVRNFTETGVIIPQDDDIIWSLQLLAYISKYPYLKEALQNTHLIIEMSIRDKHFKHYLENQRKLTMKKTLELQLRPPIPSKSQNLRTQRFEQQCSDASVPMDEELELSVLEDSESEFESDSSAVPPPVPVVEATPRSLQFSGLSQLYDSIAKAESIENDLERQFALCQVTQKIDETVASETIRLKSTITKKRQETKDYLNDRWNYETYQGFDVDDLEDQDESLMEYKRVNLFPLVERFTFLPGTDMYYWAGVIMRNSCRRNEARGGVRQCGNLECGQWEKFPREFSKCRRCKRTKYCSRDCQIKAWNCHRNWCIPSTSSSGSTSTDPNASGAAHSADNS</sequence>
<dbReference type="RefSeq" id="XP_034014933.1">
    <property type="nucleotide sequence ID" value="XM_034155457.1"/>
</dbReference>
<evidence type="ECO:0000256" key="9">
    <source>
        <dbReference type="ARBA" id="ARBA00022771"/>
    </source>
</evidence>
<protein>
    <recommendedName>
        <fullName evidence="5">Mitochondrial thiamine pyrophosphate carrier 1</fullName>
    </recommendedName>
</protein>
<dbReference type="Gene3D" id="6.10.140.2220">
    <property type="match status" value="1"/>
</dbReference>
<dbReference type="GO" id="GO:0008270">
    <property type="term" value="F:zinc ion binding"/>
    <property type="evidence" value="ECO:0007669"/>
    <property type="project" value="UniProtKB-KW"/>
</dbReference>
<dbReference type="PANTHER" id="PTHR47442:SF1">
    <property type="entry name" value="MYND-TYPE ZINC FINGER PROTEIN MUB1"/>
    <property type="match status" value="1"/>
</dbReference>
<feature type="domain" description="MYND-type" evidence="16">
    <location>
        <begin position="947"/>
        <end position="988"/>
    </location>
</feature>
<keyword evidence="11" id="KW-1133">Transmembrane helix</keyword>